<comment type="caution">
    <text evidence="1">The sequence shown here is derived from an EMBL/GenBank/DDBJ whole genome shotgun (WGS) entry which is preliminary data.</text>
</comment>
<reference evidence="2" key="2">
    <citation type="submission" date="2016-02" db="EMBL/GenBank/DDBJ databases">
        <title>Draft genome sequence of five rapidly growing Mycobacterium species.</title>
        <authorList>
            <person name="Katahira K."/>
            <person name="Gotou Y."/>
            <person name="Iida K."/>
            <person name="Ogura Y."/>
            <person name="Hayashi T."/>
        </authorList>
    </citation>
    <scope>NUCLEOTIDE SEQUENCE [LARGE SCALE GENOMIC DNA]</scope>
    <source>
        <strain evidence="2">JCM6362</strain>
    </source>
</reference>
<protein>
    <submittedName>
        <fullName evidence="1">LpqE protein</fullName>
    </submittedName>
</protein>
<organism evidence="1 2">
    <name type="scientific">Mycolicibacterium thermoresistibile</name>
    <name type="common">Mycobacterium thermoresistibile</name>
    <dbReference type="NCBI Taxonomy" id="1797"/>
    <lineage>
        <taxon>Bacteria</taxon>
        <taxon>Bacillati</taxon>
        <taxon>Actinomycetota</taxon>
        <taxon>Actinomycetes</taxon>
        <taxon>Mycobacteriales</taxon>
        <taxon>Mycobacteriaceae</taxon>
        <taxon>Mycolicibacterium</taxon>
    </lineage>
</organism>
<dbReference type="OMA" id="TQTTDYI"/>
<dbReference type="Proteomes" id="UP000069654">
    <property type="component" value="Unassembled WGS sequence"/>
</dbReference>
<dbReference type="Pfam" id="PF04314">
    <property type="entry name" value="PCuAC"/>
    <property type="match status" value="1"/>
</dbReference>
<accession>A0A100XH31</accession>
<dbReference type="Gene3D" id="2.60.40.1890">
    <property type="entry name" value="PCu(A)C copper chaperone"/>
    <property type="match status" value="1"/>
</dbReference>
<evidence type="ECO:0000313" key="2">
    <source>
        <dbReference type="Proteomes" id="UP000069654"/>
    </source>
</evidence>
<dbReference type="OrthoDB" id="5188566at2"/>
<gene>
    <name evidence="1" type="ORF">RMCT_3336</name>
</gene>
<sequence>MSLAACGLAATVALTGCSSGQISQMATQEPAVNGTLAEVGDIALRNIHLQAEQSGDFIEPGTDVQLIFVAATENPLTEDKLVSITSEVGTVTLTGDTTLPRGGMLVVGTPAGQAEALEDIEAAEVAEAEVTLSEPIANGLLYDFTFTFEKAGETTVSVPVSAGDAPRRN</sequence>
<dbReference type="InterPro" id="IPR007410">
    <property type="entry name" value="LpqE-like"/>
</dbReference>
<dbReference type="RefSeq" id="WP_003925062.1">
    <property type="nucleotide sequence ID" value="NZ_BCTB01000042.1"/>
</dbReference>
<proteinExistence type="predicted"/>
<reference evidence="1 2" key="1">
    <citation type="journal article" date="2016" name="Genome Announc.">
        <title>Draft Genome Sequences of Five Rapidly Growing Mycobacterium Species, M. thermoresistibile, M. fortuitum subsp. acetamidolyticum, M. canariasense, M. brisbanense, and M. novocastrense.</title>
        <authorList>
            <person name="Katahira K."/>
            <person name="Ogura Y."/>
            <person name="Gotoh Y."/>
            <person name="Hayashi T."/>
        </authorList>
    </citation>
    <scope>NUCLEOTIDE SEQUENCE [LARGE SCALE GENOMIC DNA]</scope>
    <source>
        <strain evidence="1 2">JCM6362</strain>
    </source>
</reference>
<dbReference type="STRING" id="1797.RMCT_3336"/>
<name>A0A100XH31_MYCTH</name>
<dbReference type="AlphaFoldDB" id="A0A100XH31"/>
<dbReference type="InterPro" id="IPR036182">
    <property type="entry name" value="PCuAC_sf"/>
</dbReference>
<evidence type="ECO:0000313" key="1">
    <source>
        <dbReference type="EMBL" id="GAT16367.1"/>
    </source>
</evidence>
<dbReference type="EMBL" id="BCTB01000042">
    <property type="protein sequence ID" value="GAT16367.1"/>
    <property type="molecule type" value="Genomic_DNA"/>
</dbReference>